<keyword evidence="3" id="KW-1185">Reference proteome</keyword>
<dbReference type="SUPFAM" id="SSF52266">
    <property type="entry name" value="SGNH hydrolase"/>
    <property type="match status" value="1"/>
</dbReference>
<dbReference type="Proteomes" id="UP000014461">
    <property type="component" value="Unassembled WGS sequence"/>
</dbReference>
<dbReference type="RefSeq" id="WP_016402073.1">
    <property type="nucleotide sequence ID" value="NZ_BARX01000015.1"/>
</dbReference>
<keyword evidence="1" id="KW-0472">Membrane</keyword>
<dbReference type="OrthoDB" id="7064412at2"/>
<comment type="caution">
    <text evidence="2">The sequence shown here is derived from an EMBL/GenBank/DDBJ whole genome shotgun (WGS) entry which is preliminary data.</text>
</comment>
<reference evidence="2" key="1">
    <citation type="journal article" date="2013" name="Genome Announc.">
        <title>Draft Genome Sequence of Agarivorans albus Strain MKT 106T, an Agarolytic Marine Bacterium.</title>
        <authorList>
            <person name="Yasuike M."/>
            <person name="Nakamura Y."/>
            <person name="Kai W."/>
            <person name="Fujiwara A."/>
            <person name="Fukui Y."/>
            <person name="Satomi M."/>
            <person name="Sano M."/>
        </authorList>
    </citation>
    <scope>NUCLEOTIDE SEQUENCE [LARGE SCALE GENOMIC DNA]</scope>
</reference>
<dbReference type="EMBL" id="BARX01000015">
    <property type="protein sequence ID" value="GAD02305.1"/>
    <property type="molecule type" value="Genomic_DNA"/>
</dbReference>
<keyword evidence="1" id="KW-0812">Transmembrane</keyword>
<gene>
    <name evidence="2" type="ORF">AALB_2385</name>
</gene>
<accession>R9PLV5</accession>
<dbReference type="AlphaFoldDB" id="R9PLV5"/>
<evidence type="ECO:0000256" key="1">
    <source>
        <dbReference type="SAM" id="Phobius"/>
    </source>
</evidence>
<dbReference type="STRING" id="1331007.AALB_2385"/>
<feature type="transmembrane region" description="Helical" evidence="1">
    <location>
        <begin position="7"/>
        <end position="29"/>
    </location>
</feature>
<keyword evidence="1" id="KW-1133">Transmembrane helix</keyword>
<sequence>MSSFHRFNCLVILSIGFFSIVLVATSAYLESPTIGNLTRTAGFSENDFGWNLPQNFYRDALFQKNKKSYQFYSDVVVLGDSFSQDDLNNNWVNYFVEATGLTAQVLHFNQGGASRLLSSPLFLEKPPKLFVFQSVEASLYKRSSQKDCQFPQKISHSELPTIQLDNNRHYSTYSVAREVNHFSLDLDQASHYLLKALSRTIGLNVSDTVALEVTRLGLFSSQVQHQLLIHENDFDKQYLEAEDLELMACNLLAIQKAVEKNGKTRFVLMIAPDKLSAYSKVLADQQYANFSLIPSLGKYSELSMLRLDSLIQDEVERGTVDIYLPNDTHWGSEGYRFAAEQLIDYLNSSANRP</sequence>
<organism evidence="2 3">
    <name type="scientific">Agarivorans albus MKT 106</name>
    <dbReference type="NCBI Taxonomy" id="1331007"/>
    <lineage>
        <taxon>Bacteria</taxon>
        <taxon>Pseudomonadati</taxon>
        <taxon>Pseudomonadota</taxon>
        <taxon>Gammaproteobacteria</taxon>
        <taxon>Alteromonadales</taxon>
        <taxon>Alteromonadaceae</taxon>
        <taxon>Agarivorans</taxon>
    </lineage>
</organism>
<evidence type="ECO:0000313" key="3">
    <source>
        <dbReference type="Proteomes" id="UP000014461"/>
    </source>
</evidence>
<protein>
    <recommendedName>
        <fullName evidence="4">AlgX/AlgJ SGNH hydrolase-like domain-containing protein</fullName>
    </recommendedName>
</protein>
<evidence type="ECO:0000313" key="2">
    <source>
        <dbReference type="EMBL" id="GAD02305.1"/>
    </source>
</evidence>
<evidence type="ECO:0008006" key="4">
    <source>
        <dbReference type="Google" id="ProtNLM"/>
    </source>
</evidence>
<name>R9PLV5_AGAAL</name>
<proteinExistence type="predicted"/>